<dbReference type="EMBL" id="KB097572">
    <property type="protein sequence ID" value="ESN94095.1"/>
    <property type="molecule type" value="Genomic_DNA"/>
</dbReference>
<dbReference type="CTD" id="20210404"/>
<reference evidence="5" key="3">
    <citation type="submission" date="2015-06" db="UniProtKB">
        <authorList>
            <consortium name="EnsemblMetazoa"/>
        </authorList>
    </citation>
    <scope>IDENTIFICATION</scope>
</reference>
<evidence type="ECO:0000256" key="1">
    <source>
        <dbReference type="ARBA" id="ARBA00008307"/>
    </source>
</evidence>
<reference evidence="4 6" key="2">
    <citation type="journal article" date="2013" name="Nature">
        <title>Insights into bilaterian evolution from three spiralian genomes.</title>
        <authorList>
            <person name="Simakov O."/>
            <person name="Marletaz F."/>
            <person name="Cho S.J."/>
            <person name="Edsinger-Gonzales E."/>
            <person name="Havlak P."/>
            <person name="Hellsten U."/>
            <person name="Kuo D.H."/>
            <person name="Larsson T."/>
            <person name="Lv J."/>
            <person name="Arendt D."/>
            <person name="Savage R."/>
            <person name="Osoegawa K."/>
            <person name="de Jong P."/>
            <person name="Grimwood J."/>
            <person name="Chapman J.A."/>
            <person name="Shapiro H."/>
            <person name="Aerts A."/>
            <person name="Otillar R.P."/>
            <person name="Terry A.Y."/>
            <person name="Boore J.L."/>
            <person name="Grigoriev I.V."/>
            <person name="Lindberg D.R."/>
            <person name="Seaver E.C."/>
            <person name="Weisblat D.A."/>
            <person name="Putnam N.H."/>
            <person name="Rokhsar D.S."/>
        </authorList>
    </citation>
    <scope>NUCLEOTIDE SEQUENCE</scope>
</reference>
<dbReference type="FunFam" id="1.10.1410.40:FF:000002">
    <property type="entry name" value="protein mab-21-like 1"/>
    <property type="match status" value="1"/>
</dbReference>
<dbReference type="Pfam" id="PF20266">
    <property type="entry name" value="Mab-21_C"/>
    <property type="match status" value="1"/>
</dbReference>
<dbReference type="STRING" id="6412.T1FNK7"/>
<dbReference type="RefSeq" id="XP_009027828.1">
    <property type="nucleotide sequence ID" value="XM_009029580.1"/>
</dbReference>
<name>T1FNK7_HELRO</name>
<sequence length="362" mass="41362">MLAAQSKLLFQLNKYYNERVQSRKSAIAKSVRDVCKLTQEILKEVELQEPRFISSLAEINGHFEGLRVVSSTEFEVILYLNQMGVFNFVDDGALPGCAVLKLSDGRKRSMSLWVEFITASGYLSARKIRSRFQTLVAQAVEKCSGYNDQQVKMLTDTTDVKLRIRDRYIVQITPAFKCSGIWPRSANHWPPMHLPWPNANLVAEVKSEGLDLLSKESNYAKEKQSSATEGDAWIISFYHVEEMLLLGGCRQKCLSVLKSLRDKHLDMTGHPIENYHLKTLLLYECEKHPRESEWDETCLGDRINGILLQLISCLQNRKCHHYFLPNLDLFGGKPAAALDAAAKQVWRILRELITNSRSLERL</sequence>
<comment type="similarity">
    <text evidence="1">Belongs to the mab-21 family.</text>
</comment>
<dbReference type="InterPro" id="IPR046906">
    <property type="entry name" value="Mab-21_HhH/H2TH-like"/>
</dbReference>
<evidence type="ECO:0000313" key="4">
    <source>
        <dbReference type="EMBL" id="ESN94095.1"/>
    </source>
</evidence>
<dbReference type="Gene3D" id="3.30.460.90">
    <property type="match status" value="1"/>
</dbReference>
<dbReference type="eggNOG" id="KOG3963">
    <property type="taxonomic scope" value="Eukaryota"/>
</dbReference>
<dbReference type="HOGENOM" id="CLU_045315_0_0_1"/>
<feature type="domain" description="Mab-21-like nucleotidyltransferase" evidence="2">
    <location>
        <begin position="63"/>
        <end position="246"/>
    </location>
</feature>
<evidence type="ECO:0000259" key="3">
    <source>
        <dbReference type="Pfam" id="PF20266"/>
    </source>
</evidence>
<dbReference type="FunCoup" id="T1FNK7">
    <property type="interactions" value="91"/>
</dbReference>
<keyword evidence="6" id="KW-1185">Reference proteome</keyword>
<dbReference type="Gene3D" id="1.10.1410.40">
    <property type="match status" value="1"/>
</dbReference>
<dbReference type="InterPro" id="IPR024810">
    <property type="entry name" value="MAB21L/cGLR"/>
</dbReference>
<dbReference type="KEGG" id="hro:HELRODRAFT_186037"/>
<dbReference type="GeneID" id="20210404"/>
<dbReference type="InParanoid" id="T1FNK7"/>
<evidence type="ECO:0000313" key="5">
    <source>
        <dbReference type="EnsemblMetazoa" id="HelroP186037"/>
    </source>
</evidence>
<accession>T1FNK7</accession>
<dbReference type="Pfam" id="PF03281">
    <property type="entry name" value="Mab-21"/>
    <property type="match status" value="1"/>
</dbReference>
<dbReference type="PANTHER" id="PTHR10656">
    <property type="entry name" value="CELL FATE DETERMINING PROTEIN MAB21-RELATED"/>
    <property type="match status" value="1"/>
</dbReference>
<proteinExistence type="inferred from homology"/>
<evidence type="ECO:0000313" key="6">
    <source>
        <dbReference type="Proteomes" id="UP000015101"/>
    </source>
</evidence>
<dbReference type="AlphaFoldDB" id="T1FNK7"/>
<dbReference type="EMBL" id="AMQM01007135">
    <property type="status" value="NOT_ANNOTATED_CDS"/>
    <property type="molecule type" value="Genomic_DNA"/>
</dbReference>
<dbReference type="EnsemblMetazoa" id="HelroT186037">
    <property type="protein sequence ID" value="HelroP186037"/>
    <property type="gene ID" value="HelroG186037"/>
</dbReference>
<dbReference type="SMART" id="SM01265">
    <property type="entry name" value="Mab-21"/>
    <property type="match status" value="1"/>
</dbReference>
<dbReference type="Proteomes" id="UP000015101">
    <property type="component" value="Unassembled WGS sequence"/>
</dbReference>
<protein>
    <submittedName>
        <fullName evidence="4 5">Uncharacterized protein</fullName>
    </submittedName>
</protein>
<dbReference type="InterPro" id="IPR046903">
    <property type="entry name" value="Mab-21-like_nuc_Trfase"/>
</dbReference>
<reference evidence="6" key="1">
    <citation type="submission" date="2012-12" db="EMBL/GenBank/DDBJ databases">
        <authorList>
            <person name="Hellsten U."/>
            <person name="Grimwood J."/>
            <person name="Chapman J.A."/>
            <person name="Shapiro H."/>
            <person name="Aerts A."/>
            <person name="Otillar R.P."/>
            <person name="Terry A.Y."/>
            <person name="Boore J.L."/>
            <person name="Simakov O."/>
            <person name="Marletaz F."/>
            <person name="Cho S.-J."/>
            <person name="Edsinger-Gonzales E."/>
            <person name="Havlak P."/>
            <person name="Kuo D.-H."/>
            <person name="Larsson T."/>
            <person name="Lv J."/>
            <person name="Arendt D."/>
            <person name="Savage R."/>
            <person name="Osoegawa K."/>
            <person name="de Jong P."/>
            <person name="Lindberg D.R."/>
            <person name="Seaver E.C."/>
            <person name="Weisblat D.A."/>
            <person name="Putnam N.H."/>
            <person name="Grigoriev I.V."/>
            <person name="Rokhsar D.S."/>
        </authorList>
    </citation>
    <scope>NUCLEOTIDE SEQUENCE</scope>
</reference>
<dbReference type="OMA" id="PITHIPW"/>
<dbReference type="PANTHER" id="PTHR10656:SF70">
    <property type="entry name" value="PROTEIN MAB-21-RELATED"/>
    <property type="match status" value="1"/>
</dbReference>
<organism evidence="5 6">
    <name type="scientific">Helobdella robusta</name>
    <name type="common">Californian leech</name>
    <dbReference type="NCBI Taxonomy" id="6412"/>
    <lineage>
        <taxon>Eukaryota</taxon>
        <taxon>Metazoa</taxon>
        <taxon>Spiralia</taxon>
        <taxon>Lophotrochozoa</taxon>
        <taxon>Annelida</taxon>
        <taxon>Clitellata</taxon>
        <taxon>Hirudinea</taxon>
        <taxon>Rhynchobdellida</taxon>
        <taxon>Glossiphoniidae</taxon>
        <taxon>Helobdella</taxon>
    </lineage>
</organism>
<feature type="domain" description="Mab-21-like HhH/H2TH-like" evidence="3">
    <location>
        <begin position="249"/>
        <end position="347"/>
    </location>
</feature>
<gene>
    <name evidence="5" type="primary">20210404</name>
    <name evidence="4" type="ORF">HELRODRAFT_186037</name>
</gene>
<dbReference type="OrthoDB" id="5961151at2759"/>
<evidence type="ECO:0000259" key="2">
    <source>
        <dbReference type="Pfam" id="PF03281"/>
    </source>
</evidence>